<name>A0A1W1BUN9_9ZZZZ</name>
<sequence length="907" mass="100991">MKIPKIVKLGLSIAVVAMFIGCGGSDSNKDNTSSSLTDGGGTSDVVTNKKPKANAGKDKVIIVNQTVTLIGKGTDSDGTISSYEWKEGNKVLAKKAQLTYTPTTIGKHTLVLKVTDNDGDSASDTIIVTAKKAVEGNQPPKANAGADKSITVNETITLIGKGTDSDGTIIDYEWKKGSDVLATTASFDYTPSVVGKDTLTLTVTDNDGDFASDTVVITVNKVIEGNQPPKANAGKDQSVTVNSSIKLTGIGTDSDGTIVAYEWKKGSKVLSTDASFTYTPNKVGKDTLTFTVTDNDGSKTSDSVVITVNKGTSSNKPLILTIKVNDRFDKFILAVKDDLGYNYNYNIDWGDGESTQGVTEDARHYYDKEGVHTIKITGDFPAFDFTQVVSLEQWGSIKWKSMKGAFKKCASLKINATDVPDFSDVNDTSYMFSGASSQCLPKTMSQWNMSSVKNMESMFDWTKLNQDISSWDVSSVTNMKNMFYGSYYNGDFSKWNVAKVTNMEKIFEDAKLSTTNYDKLLNAWSKLNLQKNVTFGLTEGSNYYNNVVVGTQYTKAGKEARKLIQSKFHWTIKDSGIDIYNMGDFKPFIGVWKTTSYDNTITMSVYNEFFQYNIDWGDGTSDNNVTETKKHTYMSEGNYTITISGNYPYSHYSNKHYLVDVKQWGDNEWKDISFQESPEIIISASDAPNLLAVRSMRWMFAETTFNSPINHWNVSNVKNMGNLFYDNKEFNQDLSSWDISNVTNMDWMFYGATKFNQDISSWDVSNIKNMDRMFYDATKFNQDISSWDVSNVKNMDNMFSYANSFNQDLSNWNIQNIEGLSAFDKARGFNQDLSAWDFTKVNYIGIEDSNISTENYSKLLISLNQQDIKDNVSVHAGSIKYNKNAQSARFELINKHGWHFSDGGLAE</sequence>
<keyword evidence="3" id="KW-0378">Hydrolase</keyword>
<dbReference type="InterPro" id="IPR022409">
    <property type="entry name" value="PKD/Chitinase_dom"/>
</dbReference>
<dbReference type="InterPro" id="IPR035986">
    <property type="entry name" value="PKD_dom_sf"/>
</dbReference>
<protein>
    <submittedName>
        <fullName evidence="3">Chitinase</fullName>
        <ecNumber evidence="3">3.2.1.14</ecNumber>
    </submittedName>
</protein>
<reference evidence="3" key="1">
    <citation type="submission" date="2016-10" db="EMBL/GenBank/DDBJ databases">
        <authorList>
            <person name="de Groot N.N."/>
        </authorList>
    </citation>
    <scope>NUCLEOTIDE SEQUENCE</scope>
</reference>
<dbReference type="GO" id="GO:0016020">
    <property type="term" value="C:membrane"/>
    <property type="evidence" value="ECO:0007669"/>
    <property type="project" value="TreeGrafter"/>
</dbReference>
<dbReference type="EMBL" id="FPHN01000074">
    <property type="protein sequence ID" value="SFV57328.1"/>
    <property type="molecule type" value="Genomic_DNA"/>
</dbReference>
<accession>A0A1W1BUN9</accession>
<feature type="domain" description="PKD" evidence="2">
    <location>
        <begin position="228"/>
        <end position="313"/>
    </location>
</feature>
<keyword evidence="3" id="KW-0326">Glycosidase</keyword>
<evidence type="ECO:0000259" key="2">
    <source>
        <dbReference type="PROSITE" id="PS50093"/>
    </source>
</evidence>
<dbReference type="InterPro" id="IPR000601">
    <property type="entry name" value="PKD_dom"/>
</dbReference>
<dbReference type="PROSITE" id="PS50093">
    <property type="entry name" value="PKD"/>
    <property type="match status" value="3"/>
</dbReference>
<dbReference type="CDD" id="cd00146">
    <property type="entry name" value="PKD"/>
    <property type="match status" value="1"/>
</dbReference>
<dbReference type="AlphaFoldDB" id="A0A1W1BUN9"/>
<dbReference type="GO" id="GO:0008843">
    <property type="term" value="F:endochitinase activity"/>
    <property type="evidence" value="ECO:0007669"/>
    <property type="project" value="UniProtKB-EC"/>
</dbReference>
<evidence type="ECO:0000313" key="3">
    <source>
        <dbReference type="EMBL" id="SFV57328.1"/>
    </source>
</evidence>
<dbReference type="InterPro" id="IPR005046">
    <property type="entry name" value="DUF285"/>
</dbReference>
<dbReference type="GO" id="GO:0001764">
    <property type="term" value="P:neuron migration"/>
    <property type="evidence" value="ECO:0007669"/>
    <property type="project" value="TreeGrafter"/>
</dbReference>
<dbReference type="PANTHER" id="PTHR46182">
    <property type="entry name" value="FI19480P1"/>
    <property type="match status" value="1"/>
</dbReference>
<dbReference type="InterPro" id="IPR029865">
    <property type="entry name" value="KIAA0319-like"/>
</dbReference>
<dbReference type="Pfam" id="PF03382">
    <property type="entry name" value="DUF285"/>
    <property type="match status" value="2"/>
</dbReference>
<dbReference type="Pfam" id="PF22352">
    <property type="entry name" value="K319L-like_PKD"/>
    <property type="match status" value="3"/>
</dbReference>
<dbReference type="Gene3D" id="2.60.40.10">
    <property type="entry name" value="Immunoglobulins"/>
    <property type="match status" value="3"/>
</dbReference>
<dbReference type="InterPro" id="IPR013783">
    <property type="entry name" value="Ig-like_fold"/>
</dbReference>
<proteinExistence type="predicted"/>
<dbReference type="GO" id="GO:0031410">
    <property type="term" value="C:cytoplasmic vesicle"/>
    <property type="evidence" value="ECO:0007669"/>
    <property type="project" value="TreeGrafter"/>
</dbReference>
<dbReference type="PROSITE" id="PS51257">
    <property type="entry name" value="PROKAR_LIPOPROTEIN"/>
    <property type="match status" value="1"/>
</dbReference>
<evidence type="ECO:0000256" key="1">
    <source>
        <dbReference type="SAM" id="MobiDB-lite"/>
    </source>
</evidence>
<feature type="region of interest" description="Disordered" evidence="1">
    <location>
        <begin position="28"/>
        <end position="51"/>
    </location>
</feature>
<dbReference type="NCBIfam" id="TIGR02167">
    <property type="entry name" value="Liste_lipo_26"/>
    <property type="match status" value="4"/>
</dbReference>
<dbReference type="EC" id="3.2.1.14" evidence="3"/>
<dbReference type="PANTHER" id="PTHR46182:SF2">
    <property type="entry name" value="FI19480P1"/>
    <property type="match status" value="1"/>
</dbReference>
<organism evidence="3">
    <name type="scientific">hydrothermal vent metagenome</name>
    <dbReference type="NCBI Taxonomy" id="652676"/>
    <lineage>
        <taxon>unclassified sequences</taxon>
        <taxon>metagenomes</taxon>
        <taxon>ecological metagenomes</taxon>
    </lineage>
</organism>
<feature type="domain" description="PKD" evidence="2">
    <location>
        <begin position="139"/>
        <end position="219"/>
    </location>
</feature>
<dbReference type="SUPFAM" id="SSF49299">
    <property type="entry name" value="PKD domain"/>
    <property type="match status" value="3"/>
</dbReference>
<feature type="domain" description="PKD" evidence="2">
    <location>
        <begin position="612"/>
        <end position="644"/>
    </location>
</feature>
<dbReference type="SMART" id="SM00089">
    <property type="entry name" value="PKD"/>
    <property type="match status" value="3"/>
</dbReference>
<gene>
    <name evidence="3" type="ORF">MNB_SV-14-1331</name>
</gene>
<dbReference type="InterPro" id="IPR011889">
    <property type="entry name" value="Liste_lipo_26"/>
</dbReference>